<dbReference type="KEGG" id="hhw:NCTC503_00746"/>
<gene>
    <name evidence="1" type="ORF">NCTC503_00746</name>
</gene>
<evidence type="ECO:0000313" key="2">
    <source>
        <dbReference type="Proteomes" id="UP000308489"/>
    </source>
</evidence>
<proteinExistence type="predicted"/>
<dbReference type="Proteomes" id="UP000308489">
    <property type="component" value="Chromosome 1"/>
</dbReference>
<accession>A0A4U9R4G8</accession>
<dbReference type="EMBL" id="LR590481">
    <property type="protein sequence ID" value="VTQ85341.1"/>
    <property type="molecule type" value="Genomic_DNA"/>
</dbReference>
<keyword evidence="2" id="KW-1185">Reference proteome</keyword>
<dbReference type="AlphaFoldDB" id="A0A4U9R4G8"/>
<evidence type="ECO:0000313" key="1">
    <source>
        <dbReference type="EMBL" id="VTQ85341.1"/>
    </source>
</evidence>
<name>A0A4U9R4G8_HATHI</name>
<organism evidence="1 2">
    <name type="scientific">Hathewaya histolytica</name>
    <name type="common">Clostridium histolyticum</name>
    <dbReference type="NCBI Taxonomy" id="1498"/>
    <lineage>
        <taxon>Bacteria</taxon>
        <taxon>Bacillati</taxon>
        <taxon>Bacillota</taxon>
        <taxon>Clostridia</taxon>
        <taxon>Eubacteriales</taxon>
        <taxon>Clostridiaceae</taxon>
        <taxon>Hathewaya</taxon>
    </lineage>
</organism>
<reference evidence="1 2" key="1">
    <citation type="submission" date="2019-05" db="EMBL/GenBank/DDBJ databases">
        <authorList>
            <consortium name="Pathogen Informatics"/>
        </authorList>
    </citation>
    <scope>NUCLEOTIDE SEQUENCE [LARGE SCALE GENOMIC DNA]</scope>
    <source>
        <strain evidence="1 2">NCTC503</strain>
    </source>
</reference>
<sequence>MKEECIKKTKDVTEKFKKEVNIGIKHIEKENLDEEL</sequence>
<protein>
    <submittedName>
        <fullName evidence="1">Uncharacterized protein</fullName>
    </submittedName>
</protein>